<dbReference type="PANTHER" id="PTHR34801">
    <property type="entry name" value="EXPRESSED PROTEIN"/>
    <property type="match status" value="1"/>
</dbReference>
<protein>
    <submittedName>
        <fullName evidence="1">DUF1499 domain-containing protein</fullName>
    </submittedName>
</protein>
<proteinExistence type="predicted"/>
<dbReference type="EMBL" id="QUAE01000033">
    <property type="protein sequence ID" value="REJ05768.1"/>
    <property type="molecule type" value="Genomic_DNA"/>
</dbReference>
<comment type="caution">
    <text evidence="1">The sequence shown here is derived from an EMBL/GenBank/DDBJ whole genome shotgun (WGS) entry which is preliminary data.</text>
</comment>
<evidence type="ECO:0000313" key="2">
    <source>
        <dbReference type="Proteomes" id="UP000256305"/>
    </source>
</evidence>
<reference evidence="1 2" key="1">
    <citation type="submission" date="2018-08" db="EMBL/GenBank/DDBJ databases">
        <title>Genome sequence of Halobacillus trueperi KCTC 3686.</title>
        <authorList>
            <person name="Cho K.H."/>
            <person name="Kwak M.-J."/>
            <person name="Kim B.-Y."/>
            <person name="Chun J."/>
        </authorList>
    </citation>
    <scope>NUCLEOTIDE SEQUENCE [LARGE SCALE GENOMIC DNA]</scope>
    <source>
        <strain evidence="1 2">KCTC 3686</strain>
    </source>
</reference>
<dbReference type="PANTHER" id="PTHR34801:SF6">
    <property type="entry name" value="SLL1620 PROTEIN"/>
    <property type="match status" value="1"/>
</dbReference>
<dbReference type="RefSeq" id="WP_115825100.1">
    <property type="nucleotide sequence ID" value="NZ_QUAE01000033.1"/>
</dbReference>
<dbReference type="PIRSF" id="PIRSF026426">
    <property type="entry name" value="DUF1499"/>
    <property type="match status" value="1"/>
</dbReference>
<keyword evidence="2" id="KW-1185">Reference proteome</keyword>
<dbReference type="Proteomes" id="UP000256305">
    <property type="component" value="Unassembled WGS sequence"/>
</dbReference>
<name>A0A3E0IYN3_9BACI</name>
<dbReference type="AlphaFoldDB" id="A0A3E0IYN3"/>
<evidence type="ECO:0000313" key="1">
    <source>
        <dbReference type="EMBL" id="REJ05768.1"/>
    </source>
</evidence>
<dbReference type="Pfam" id="PF07386">
    <property type="entry name" value="DUF1499"/>
    <property type="match status" value="1"/>
</dbReference>
<dbReference type="InterPro" id="IPR010865">
    <property type="entry name" value="DUF1499"/>
</dbReference>
<accession>A0A3E0IYN3</accession>
<sequence length="133" mass="15462">MSKPYIGVKNGRLSDCPKSPNCVSTQTDQEEKKMSALAFSKDLETTKSVIKEVLSEMERTAVETETENYIHAVVESKWMKFKDDVEFYFDQEEEVIHFRSASRVGHSDFGVNKKRMKAISEQYESMRRETYDV</sequence>
<organism evidence="1 2">
    <name type="scientific">Halobacillus trueperi</name>
    <dbReference type="NCBI Taxonomy" id="156205"/>
    <lineage>
        <taxon>Bacteria</taxon>
        <taxon>Bacillati</taxon>
        <taxon>Bacillota</taxon>
        <taxon>Bacilli</taxon>
        <taxon>Bacillales</taxon>
        <taxon>Bacillaceae</taxon>
        <taxon>Halobacillus</taxon>
    </lineage>
</organism>
<gene>
    <name evidence="1" type="ORF">DYE48_20075</name>
</gene>